<feature type="region of interest" description="Disordered" evidence="1">
    <location>
        <begin position="1"/>
        <end position="76"/>
    </location>
</feature>
<proteinExistence type="predicted"/>
<evidence type="ECO:0000313" key="3">
    <source>
        <dbReference type="Proteomes" id="UP000186817"/>
    </source>
</evidence>
<protein>
    <submittedName>
        <fullName evidence="2">Uncharacterized protein</fullName>
    </submittedName>
</protein>
<dbReference type="AlphaFoldDB" id="A0A1Q9EEE5"/>
<dbReference type="EMBL" id="LSRX01000176">
    <property type="protein sequence ID" value="OLQ05778.1"/>
    <property type="molecule type" value="Genomic_DNA"/>
</dbReference>
<evidence type="ECO:0000313" key="2">
    <source>
        <dbReference type="EMBL" id="OLQ05778.1"/>
    </source>
</evidence>
<dbReference type="Proteomes" id="UP000186817">
    <property type="component" value="Unassembled WGS sequence"/>
</dbReference>
<organism evidence="2 3">
    <name type="scientific">Symbiodinium microadriaticum</name>
    <name type="common">Dinoflagellate</name>
    <name type="synonym">Zooxanthella microadriatica</name>
    <dbReference type="NCBI Taxonomy" id="2951"/>
    <lineage>
        <taxon>Eukaryota</taxon>
        <taxon>Sar</taxon>
        <taxon>Alveolata</taxon>
        <taxon>Dinophyceae</taxon>
        <taxon>Suessiales</taxon>
        <taxon>Symbiodiniaceae</taxon>
        <taxon>Symbiodinium</taxon>
    </lineage>
</organism>
<comment type="caution">
    <text evidence="2">The sequence shown here is derived from an EMBL/GenBank/DDBJ whole genome shotgun (WGS) entry which is preliminary data.</text>
</comment>
<name>A0A1Q9EEE5_SYMMI</name>
<reference evidence="2 3" key="1">
    <citation type="submission" date="2016-02" db="EMBL/GenBank/DDBJ databases">
        <title>Genome analysis of coral dinoflagellate symbionts highlights evolutionary adaptations to a symbiotic lifestyle.</title>
        <authorList>
            <person name="Aranda M."/>
            <person name="Li Y."/>
            <person name="Liew Y.J."/>
            <person name="Baumgarten S."/>
            <person name="Simakov O."/>
            <person name="Wilson M."/>
            <person name="Piel J."/>
            <person name="Ashoor H."/>
            <person name="Bougouffa S."/>
            <person name="Bajic V.B."/>
            <person name="Ryu T."/>
            <person name="Ravasi T."/>
            <person name="Bayer T."/>
            <person name="Micklem G."/>
            <person name="Kim H."/>
            <person name="Bhak J."/>
            <person name="Lajeunesse T.C."/>
            <person name="Voolstra C.R."/>
        </authorList>
    </citation>
    <scope>NUCLEOTIDE SEQUENCE [LARGE SCALE GENOMIC DNA]</scope>
    <source>
        <strain evidence="2 3">CCMP2467</strain>
    </source>
</reference>
<keyword evidence="3" id="KW-1185">Reference proteome</keyword>
<feature type="compositionally biased region" description="Polar residues" evidence="1">
    <location>
        <begin position="58"/>
        <end position="76"/>
    </location>
</feature>
<evidence type="ECO:0000256" key="1">
    <source>
        <dbReference type="SAM" id="MobiDB-lite"/>
    </source>
</evidence>
<gene>
    <name evidence="2" type="ORF">AK812_SmicGene11035</name>
</gene>
<accession>A0A1Q9EEE5</accession>
<feature type="compositionally biased region" description="Low complexity" evidence="1">
    <location>
        <begin position="39"/>
        <end position="56"/>
    </location>
</feature>
<sequence length="76" mass="7469">MSGPGTEMPVAMAPRTPAVSTPQSYTVLADAPMHPLLNGGSPSSPGSPASRGAVSPKSALSPTSPKSEPTAALSLQ</sequence>